<dbReference type="Proteomes" id="UP001153069">
    <property type="component" value="Unassembled WGS sequence"/>
</dbReference>
<comment type="caution">
    <text evidence="2">The sequence shown here is derived from an EMBL/GenBank/DDBJ whole genome shotgun (WGS) entry which is preliminary data.</text>
</comment>
<dbReference type="AlphaFoldDB" id="A0A9N8EQ49"/>
<accession>A0A9N8EQ49</accession>
<gene>
    <name evidence="2" type="ORF">SEMRO_1375_G267320.1</name>
</gene>
<reference evidence="2" key="1">
    <citation type="submission" date="2020-06" db="EMBL/GenBank/DDBJ databases">
        <authorList>
            <consortium name="Plant Systems Biology data submission"/>
        </authorList>
    </citation>
    <scope>NUCLEOTIDE SEQUENCE</scope>
    <source>
        <strain evidence="2">D6</strain>
    </source>
</reference>
<evidence type="ECO:0000313" key="2">
    <source>
        <dbReference type="EMBL" id="CAB9523079.1"/>
    </source>
</evidence>
<protein>
    <submittedName>
        <fullName evidence="2">Uncharacterized protein</fullName>
    </submittedName>
</protein>
<evidence type="ECO:0000256" key="1">
    <source>
        <dbReference type="SAM" id="Phobius"/>
    </source>
</evidence>
<keyword evidence="1" id="KW-1133">Transmembrane helix</keyword>
<feature type="transmembrane region" description="Helical" evidence="1">
    <location>
        <begin position="79"/>
        <end position="98"/>
    </location>
</feature>
<proteinExistence type="predicted"/>
<name>A0A9N8EQ49_9STRA</name>
<feature type="transmembrane region" description="Helical" evidence="1">
    <location>
        <begin position="55"/>
        <end position="73"/>
    </location>
</feature>
<organism evidence="2 3">
    <name type="scientific">Seminavis robusta</name>
    <dbReference type="NCBI Taxonomy" id="568900"/>
    <lineage>
        <taxon>Eukaryota</taxon>
        <taxon>Sar</taxon>
        <taxon>Stramenopiles</taxon>
        <taxon>Ochrophyta</taxon>
        <taxon>Bacillariophyta</taxon>
        <taxon>Bacillariophyceae</taxon>
        <taxon>Bacillariophycidae</taxon>
        <taxon>Naviculales</taxon>
        <taxon>Naviculaceae</taxon>
        <taxon>Seminavis</taxon>
    </lineage>
</organism>
<evidence type="ECO:0000313" key="3">
    <source>
        <dbReference type="Proteomes" id="UP001153069"/>
    </source>
</evidence>
<keyword evidence="1" id="KW-0812">Transmembrane</keyword>
<sequence>MNHKSHILLDDEEAANDDKDKDYRQFPDVATDAVVHDAYHSFGAATPKKQVDKKIFLPLYAATASCLILLPVLPLFLRVILVTAWAILFIWTPLYYLYHYDPDNQTDASCCSSACCAQDNTLKT</sequence>
<dbReference type="EMBL" id="CAICTM010001373">
    <property type="protein sequence ID" value="CAB9523079.1"/>
    <property type="molecule type" value="Genomic_DNA"/>
</dbReference>
<keyword evidence="1" id="KW-0472">Membrane</keyword>
<keyword evidence="3" id="KW-1185">Reference proteome</keyword>